<dbReference type="InterPro" id="IPR009799">
    <property type="entry name" value="EthD_dom"/>
</dbReference>
<dbReference type="EMBL" id="BCMY01000020">
    <property type="protein sequence ID" value="GAQ46364.1"/>
    <property type="molecule type" value="Genomic_DNA"/>
</dbReference>
<name>A0A100IS64_ASPNG</name>
<evidence type="ECO:0000313" key="4">
    <source>
        <dbReference type="Proteomes" id="UP000068243"/>
    </source>
</evidence>
<gene>
    <name evidence="3" type="ORF">ABL_09025</name>
</gene>
<dbReference type="VEuPathDB" id="FungiDB:ASPNIDRAFT2_1164092"/>
<dbReference type="VEuPathDB" id="FungiDB:M747DRAFT_374581"/>
<reference evidence="4" key="1">
    <citation type="journal article" date="2016" name="Genome Announc.">
        <title>Draft genome sequence of Aspergillus niger strain An76.</title>
        <authorList>
            <person name="Gong W."/>
            <person name="Cheng Z."/>
            <person name="Zhang H."/>
            <person name="Liu L."/>
            <person name="Gao P."/>
            <person name="Wang L."/>
        </authorList>
    </citation>
    <scope>NUCLEOTIDE SEQUENCE [LARGE SCALE GENOMIC DNA]</scope>
    <source>
        <strain evidence="4">An76</strain>
    </source>
</reference>
<comment type="caution">
    <text evidence="3">The sequence shown here is derived from an EMBL/GenBank/DDBJ whole genome shotgun (WGS) entry which is preliminary data.</text>
</comment>
<accession>A0A100IS64</accession>
<feature type="domain" description="EthD" evidence="2">
    <location>
        <begin position="24"/>
        <end position="115"/>
    </location>
</feature>
<dbReference type="AlphaFoldDB" id="A0A100IS64"/>
<dbReference type="GO" id="GO:0016491">
    <property type="term" value="F:oxidoreductase activity"/>
    <property type="evidence" value="ECO:0007669"/>
    <property type="project" value="InterPro"/>
</dbReference>
<dbReference type="OMA" id="GWVIDDH"/>
<dbReference type="Pfam" id="PF07110">
    <property type="entry name" value="EthD"/>
    <property type="match status" value="1"/>
</dbReference>
<organism evidence="3 4">
    <name type="scientific">Aspergillus niger</name>
    <dbReference type="NCBI Taxonomy" id="5061"/>
    <lineage>
        <taxon>Eukaryota</taxon>
        <taxon>Fungi</taxon>
        <taxon>Dikarya</taxon>
        <taxon>Ascomycota</taxon>
        <taxon>Pezizomycotina</taxon>
        <taxon>Eurotiomycetes</taxon>
        <taxon>Eurotiomycetidae</taxon>
        <taxon>Eurotiales</taxon>
        <taxon>Aspergillaceae</taxon>
        <taxon>Aspergillus</taxon>
        <taxon>Aspergillus subgen. Circumdati</taxon>
    </lineage>
</organism>
<dbReference type="Proteomes" id="UP000068243">
    <property type="component" value="Unassembled WGS sequence"/>
</dbReference>
<sequence>MSTYGTRDRILRLRIAHYKTEDKTEAEAHKFGTLFAEKAAHLHEKHGIWGYAQVYTPEKTRKVVEAMNQKANRGWVIDDHDFAVEFYFKTLEDLSKVSRDPEFHALQEEEVPYISKHHVVTSLGWVETFVEHGKVVHIENGKSTYGTFEEMQEITMDPNYRKPADGTTNSQ</sequence>
<evidence type="ECO:0000256" key="1">
    <source>
        <dbReference type="ARBA" id="ARBA00005986"/>
    </source>
</evidence>
<dbReference type="VEuPathDB" id="FungiDB:An07g00070"/>
<protein>
    <recommendedName>
        <fullName evidence="2">EthD domain-containing protein</fullName>
    </recommendedName>
</protein>
<proteinExistence type="inferred from homology"/>
<dbReference type="OrthoDB" id="3183782at2759"/>
<evidence type="ECO:0000259" key="2">
    <source>
        <dbReference type="Pfam" id="PF07110"/>
    </source>
</evidence>
<evidence type="ECO:0000313" key="3">
    <source>
        <dbReference type="EMBL" id="GAQ46364.1"/>
    </source>
</evidence>
<comment type="similarity">
    <text evidence="1">Belongs to the tpcK family.</text>
</comment>
<dbReference type="PaxDb" id="5061-CADANGAP00005178"/>
<dbReference type="VEuPathDB" id="FungiDB:ATCC64974_43110"/>